<keyword evidence="3" id="KW-1185">Reference proteome</keyword>
<dbReference type="Pfam" id="PF04397">
    <property type="entry name" value="LytTR"/>
    <property type="match status" value="1"/>
</dbReference>
<dbReference type="GO" id="GO:0003677">
    <property type="term" value="F:DNA binding"/>
    <property type="evidence" value="ECO:0007669"/>
    <property type="project" value="InterPro"/>
</dbReference>
<dbReference type="InterPro" id="IPR046947">
    <property type="entry name" value="LytR-like"/>
</dbReference>
<dbReference type="PROSITE" id="PS50930">
    <property type="entry name" value="HTH_LYTTR"/>
    <property type="match status" value="1"/>
</dbReference>
<evidence type="ECO:0000259" key="1">
    <source>
        <dbReference type="PROSITE" id="PS50930"/>
    </source>
</evidence>
<dbReference type="InterPro" id="IPR007492">
    <property type="entry name" value="LytTR_DNA-bd_dom"/>
</dbReference>
<accession>A0A3M0HY59</accession>
<proteinExistence type="predicted"/>
<evidence type="ECO:0000313" key="3">
    <source>
        <dbReference type="Proteomes" id="UP000270471"/>
    </source>
</evidence>
<dbReference type="RefSeq" id="WP_121893729.1">
    <property type="nucleotide sequence ID" value="NZ_PENI01000030.1"/>
</dbReference>
<evidence type="ECO:0000313" key="2">
    <source>
        <dbReference type="EMBL" id="RMB81534.1"/>
    </source>
</evidence>
<feature type="domain" description="HTH LytTR-type" evidence="1">
    <location>
        <begin position="357"/>
        <end position="464"/>
    </location>
</feature>
<name>A0A3M0HY59_9ACTN</name>
<gene>
    <name evidence="2" type="ORF">CTZ28_34600</name>
</gene>
<dbReference type="AlphaFoldDB" id="A0A3M0HY59"/>
<protein>
    <submittedName>
        <fullName evidence="2">Fis family transcriptional regulator</fullName>
    </submittedName>
</protein>
<comment type="caution">
    <text evidence="2">The sequence shown here is derived from an EMBL/GenBank/DDBJ whole genome shotgun (WGS) entry which is preliminary data.</text>
</comment>
<dbReference type="PANTHER" id="PTHR37299:SF1">
    <property type="entry name" value="STAGE 0 SPORULATION PROTEIN A HOMOLOG"/>
    <property type="match status" value="1"/>
</dbReference>
<dbReference type="PANTHER" id="PTHR37299">
    <property type="entry name" value="TRANSCRIPTIONAL REGULATOR-RELATED"/>
    <property type="match status" value="1"/>
</dbReference>
<dbReference type="InterPro" id="IPR029016">
    <property type="entry name" value="GAF-like_dom_sf"/>
</dbReference>
<dbReference type="Proteomes" id="UP000270471">
    <property type="component" value="Unassembled WGS sequence"/>
</dbReference>
<sequence>MRDAHRLEPIPVHPGGGSVLAAWERFVQGEDHVLGIRPLVAISWHRCREQYQVDPHLAKAPVAVAEPDHTPEHDVVFAELGFRAASVAHEVGSLGGAVTVTDATGRILAEWGDQATLARAGDSNLAPWFCWSERAVGTNGMGTALETHGPVPIRGAEHWCEAFHSWACAGVAVRDVVTREPIAVLNICCWRRQLPASAESWLANAVTMTQDSLKRRARDSGAELVAAYTQARARSGTALAAVDTAGKVVVADDVASVLLGVPACTPAVDPTLRWNPGLPELITAARYATSQAARNPDWVGSTEIFARLADEPTSVSIRPVFTSGRLIGNLVSFGASDGAELPQAEGPAHPRVQPRRLVAMRDNRMVLLRLPEVSFAESQGNNVWLATDQGRLRAASLSLDKLDSELADAGFLRVHRRYLVNLSRVREIERGLKGELSLVMDDRADEMVPVSRRNAPAVRRALHL</sequence>
<dbReference type="Gene3D" id="2.40.50.1020">
    <property type="entry name" value="LytTr DNA-binding domain"/>
    <property type="match status" value="1"/>
</dbReference>
<organism evidence="2 3">
    <name type="scientific">Streptomyces shenzhenensis</name>
    <dbReference type="NCBI Taxonomy" id="943815"/>
    <lineage>
        <taxon>Bacteria</taxon>
        <taxon>Bacillati</taxon>
        <taxon>Actinomycetota</taxon>
        <taxon>Actinomycetes</taxon>
        <taxon>Kitasatosporales</taxon>
        <taxon>Streptomycetaceae</taxon>
        <taxon>Streptomyces</taxon>
    </lineage>
</organism>
<dbReference type="Gene3D" id="3.30.450.40">
    <property type="match status" value="1"/>
</dbReference>
<dbReference type="OrthoDB" id="3928741at2"/>
<dbReference type="GO" id="GO:0000156">
    <property type="term" value="F:phosphorelay response regulator activity"/>
    <property type="evidence" value="ECO:0007669"/>
    <property type="project" value="InterPro"/>
</dbReference>
<dbReference type="EMBL" id="PENI01000030">
    <property type="protein sequence ID" value="RMB81534.1"/>
    <property type="molecule type" value="Genomic_DNA"/>
</dbReference>
<reference evidence="2 3" key="1">
    <citation type="submission" date="2017-11" db="EMBL/GenBank/DDBJ databases">
        <title>Draft genome of actinobacteria isolated from guarana (Paullinia cupana (Mart.) Ducke.</title>
        <authorList>
            <person name="Siqueira K.A."/>
            <person name="Liotti R.G."/>
            <person name="Mendes T.A.O."/>
            <person name="Soares M.A."/>
        </authorList>
    </citation>
    <scope>NUCLEOTIDE SEQUENCE [LARGE SCALE GENOMIC DNA]</scope>
    <source>
        <strain evidence="2 3">193</strain>
    </source>
</reference>
<dbReference type="SMART" id="SM00850">
    <property type="entry name" value="LytTR"/>
    <property type="match status" value="1"/>
</dbReference>